<dbReference type="SMART" id="SM00369">
    <property type="entry name" value="LRR_TYP"/>
    <property type="match status" value="4"/>
</dbReference>
<evidence type="ECO:0000256" key="4">
    <source>
        <dbReference type="SAM" id="Phobius"/>
    </source>
</evidence>
<accession>A0ABM1MUA1</accession>
<keyword evidence="4" id="KW-0812">Transmembrane</keyword>
<keyword evidence="1" id="KW-0433">Leucine-rich repeat</keyword>
<dbReference type="InterPro" id="IPR032675">
    <property type="entry name" value="LRR_dom_sf"/>
</dbReference>
<protein>
    <submittedName>
        <fullName evidence="6">Leucine-rich repeat-containing protein 70-like</fullName>
    </submittedName>
</protein>
<keyword evidence="5" id="KW-1185">Reference proteome</keyword>
<dbReference type="Pfam" id="PF13855">
    <property type="entry name" value="LRR_8"/>
    <property type="match status" value="2"/>
</dbReference>
<sequence>MKDLDLSSNKLNNITLTFFENMPNLINLDLANNNISKVYSGYFRKLNSLRYLNVSHNNIMFLEISSFSGLSHLETLDMSSNKLISLPDNIFHNTGSLVNLYIRNNSLTMLEPEDLFHSTHLKKIDIDQNVMTCNMIAHILKSFNKLKVTVIHGSSFGNISLNGINCMYDQEVIISNSDNENEIVKKVYADFKKSDLFNFFKNLDSSAIKDIPVALRDIARSKKQENNNLFAVSNLYNPIQNLQVKEEKLNNKIMFTNVLLGCFLICFVMQLIFKCYIYWKPNQQQHQEHNELYDLN</sequence>
<proteinExistence type="predicted"/>
<dbReference type="InterPro" id="IPR001611">
    <property type="entry name" value="Leu-rich_rpt"/>
</dbReference>
<keyword evidence="4" id="KW-1133">Transmembrane helix</keyword>
<dbReference type="PRINTS" id="PR00019">
    <property type="entry name" value="LEURICHRPT"/>
</dbReference>
<dbReference type="PROSITE" id="PS51450">
    <property type="entry name" value="LRR"/>
    <property type="match status" value="3"/>
</dbReference>
<dbReference type="PANTHER" id="PTHR24373:SF370">
    <property type="entry name" value="FISH-LIPS, ISOFORM E"/>
    <property type="match status" value="1"/>
</dbReference>
<evidence type="ECO:0000313" key="5">
    <source>
        <dbReference type="Proteomes" id="UP000695000"/>
    </source>
</evidence>
<dbReference type="GeneID" id="108563865"/>
<dbReference type="InterPro" id="IPR003591">
    <property type="entry name" value="Leu-rich_rpt_typical-subtyp"/>
</dbReference>
<dbReference type="Proteomes" id="UP000695000">
    <property type="component" value="Unplaced"/>
</dbReference>
<dbReference type="PANTHER" id="PTHR24373">
    <property type="entry name" value="SLIT RELATED LEUCINE-RICH REPEAT NEURONAL PROTEIN"/>
    <property type="match status" value="1"/>
</dbReference>
<keyword evidence="4" id="KW-0472">Membrane</keyword>
<dbReference type="RefSeq" id="XP_017778151.1">
    <property type="nucleotide sequence ID" value="XM_017922662.1"/>
</dbReference>
<keyword evidence="3" id="KW-0677">Repeat</keyword>
<organism evidence="5 6">
    <name type="scientific">Nicrophorus vespilloides</name>
    <name type="common">Boreal carrion beetle</name>
    <dbReference type="NCBI Taxonomy" id="110193"/>
    <lineage>
        <taxon>Eukaryota</taxon>
        <taxon>Metazoa</taxon>
        <taxon>Ecdysozoa</taxon>
        <taxon>Arthropoda</taxon>
        <taxon>Hexapoda</taxon>
        <taxon>Insecta</taxon>
        <taxon>Pterygota</taxon>
        <taxon>Neoptera</taxon>
        <taxon>Endopterygota</taxon>
        <taxon>Coleoptera</taxon>
        <taxon>Polyphaga</taxon>
        <taxon>Staphyliniformia</taxon>
        <taxon>Silphidae</taxon>
        <taxon>Nicrophorinae</taxon>
        <taxon>Nicrophorus</taxon>
    </lineage>
</organism>
<dbReference type="SUPFAM" id="SSF52058">
    <property type="entry name" value="L domain-like"/>
    <property type="match status" value="1"/>
</dbReference>
<evidence type="ECO:0000256" key="3">
    <source>
        <dbReference type="ARBA" id="ARBA00022737"/>
    </source>
</evidence>
<evidence type="ECO:0000256" key="1">
    <source>
        <dbReference type="ARBA" id="ARBA00022614"/>
    </source>
</evidence>
<keyword evidence="2" id="KW-0732">Signal</keyword>
<name>A0ABM1MUA1_NICVS</name>
<evidence type="ECO:0000313" key="6">
    <source>
        <dbReference type="RefSeq" id="XP_017778151.1"/>
    </source>
</evidence>
<dbReference type="Gene3D" id="3.80.10.10">
    <property type="entry name" value="Ribonuclease Inhibitor"/>
    <property type="match status" value="1"/>
</dbReference>
<gene>
    <name evidence="6" type="primary">LOC108563865</name>
</gene>
<evidence type="ECO:0000256" key="2">
    <source>
        <dbReference type="ARBA" id="ARBA00022729"/>
    </source>
</evidence>
<feature type="transmembrane region" description="Helical" evidence="4">
    <location>
        <begin position="258"/>
        <end position="279"/>
    </location>
</feature>
<dbReference type="InterPro" id="IPR050328">
    <property type="entry name" value="Dev_Immune_Receptor"/>
</dbReference>
<reference evidence="6" key="1">
    <citation type="submission" date="2025-08" db="UniProtKB">
        <authorList>
            <consortium name="RefSeq"/>
        </authorList>
    </citation>
    <scope>IDENTIFICATION</scope>
    <source>
        <tissue evidence="6">Whole Larva</tissue>
    </source>
</reference>